<dbReference type="GO" id="GO:0006172">
    <property type="term" value="P:ADP biosynthetic process"/>
    <property type="evidence" value="ECO:0007669"/>
    <property type="project" value="UniProtKB-UniRule"/>
</dbReference>
<dbReference type="GO" id="GO:0046033">
    <property type="term" value="P:AMP metabolic process"/>
    <property type="evidence" value="ECO:0007669"/>
    <property type="project" value="UniProtKB-UniRule"/>
</dbReference>
<comment type="catalytic activity">
    <reaction evidence="7">
        <text>a ribonucleoside 5'-triphosphate + AMP = a ribonucleoside 5'-diphosphate + ADP</text>
        <dbReference type="Rhea" id="RHEA:13749"/>
        <dbReference type="ChEBI" id="CHEBI:57930"/>
        <dbReference type="ChEBI" id="CHEBI:61557"/>
        <dbReference type="ChEBI" id="CHEBI:456215"/>
        <dbReference type="ChEBI" id="CHEBI:456216"/>
        <dbReference type="EC" id="2.7.4.10"/>
    </reaction>
</comment>
<dbReference type="HAMAP" id="MF_03169">
    <property type="entry name" value="Adenylate_kinase_AK3"/>
    <property type="match status" value="1"/>
</dbReference>
<keyword evidence="3 7" id="KW-0547">Nucleotide-binding</keyword>
<dbReference type="FunFam" id="3.40.50.300:FF:000106">
    <property type="entry name" value="Adenylate kinase mitochondrial"/>
    <property type="match status" value="1"/>
</dbReference>
<feature type="binding site" evidence="7">
    <location>
        <position position="217"/>
    </location>
    <ligand>
        <name>GTP</name>
        <dbReference type="ChEBI" id="CHEBI:37565"/>
    </ligand>
</feature>
<comment type="function">
    <text evidence="7">Involved in maintaining the homeostasis of cellular nucleotides by catalyzing the interconversion of nucleoside phosphates. Has GTP:AMP phosphotransferase and ITP:AMP phosphotransferase activities.</text>
</comment>
<dbReference type="Proteomes" id="UP000789375">
    <property type="component" value="Unassembled WGS sequence"/>
</dbReference>
<dbReference type="InterPro" id="IPR036193">
    <property type="entry name" value="ADK_active_lid_dom_sf"/>
</dbReference>
<dbReference type="SUPFAM" id="SSF52540">
    <property type="entry name" value="P-loop containing nucleoside triphosphate hydrolases"/>
    <property type="match status" value="1"/>
</dbReference>
<evidence type="ECO:0000256" key="5">
    <source>
        <dbReference type="ARBA" id="ARBA00023128"/>
    </source>
</evidence>
<evidence type="ECO:0000256" key="4">
    <source>
        <dbReference type="ARBA" id="ARBA00022777"/>
    </source>
</evidence>
<comment type="caution">
    <text evidence="9">The sequence shown here is derived from an EMBL/GenBank/DDBJ whole genome shotgun (WGS) entry which is preliminary data.</text>
</comment>
<protein>
    <recommendedName>
        <fullName evidence="7">GTP:AMP phosphotransferase, mitochondrial</fullName>
        <ecNumber evidence="7">2.7.4.10</ecNumber>
    </recommendedName>
    <alternativeName>
        <fullName evidence="7">Adenylate kinase 3</fullName>
        <shortName evidence="7">AK 3</shortName>
    </alternativeName>
</protein>
<dbReference type="PROSITE" id="PS00113">
    <property type="entry name" value="ADENYLATE_KINASE"/>
    <property type="match status" value="1"/>
</dbReference>
<dbReference type="GO" id="GO:0046899">
    <property type="term" value="F:nucleoside triphosphate adenylate kinase activity"/>
    <property type="evidence" value="ECO:0007669"/>
    <property type="project" value="UniProtKB-UniRule"/>
</dbReference>
<dbReference type="NCBIfam" id="TIGR01351">
    <property type="entry name" value="adk"/>
    <property type="match status" value="1"/>
</dbReference>
<dbReference type="SUPFAM" id="SSF57774">
    <property type="entry name" value="Microbial and mitochondrial ADK, insert 'zinc finger' domain"/>
    <property type="match status" value="1"/>
</dbReference>
<dbReference type="InterPro" id="IPR033690">
    <property type="entry name" value="Adenylat_kinase_CS"/>
</dbReference>
<dbReference type="Pfam" id="PF05191">
    <property type="entry name" value="ADK_lid"/>
    <property type="match status" value="1"/>
</dbReference>
<dbReference type="PANTHER" id="PTHR23359">
    <property type="entry name" value="NUCLEOTIDE KINASE"/>
    <property type="match status" value="1"/>
</dbReference>
<keyword evidence="5 7" id="KW-0496">Mitochondrion</keyword>
<feature type="binding site" evidence="7">
    <location>
        <position position="290"/>
    </location>
    <ligand>
        <name>GTP</name>
        <dbReference type="ChEBI" id="CHEBI:37565"/>
    </ligand>
</feature>
<dbReference type="EC" id="2.7.4.10" evidence="7"/>
<comment type="subcellular location">
    <subcellularLocation>
        <location evidence="1 7">Mitochondrion matrix</location>
    </subcellularLocation>
</comment>
<dbReference type="InterPro" id="IPR006259">
    <property type="entry name" value="Adenyl_kin_sub"/>
</dbReference>
<dbReference type="PRINTS" id="PR00094">
    <property type="entry name" value="ADENYLTKNASE"/>
</dbReference>
<comment type="similarity">
    <text evidence="7">Belongs to the adenylate kinase family. AK3 subfamily.</text>
</comment>
<dbReference type="GO" id="GO:0046039">
    <property type="term" value="P:GTP metabolic process"/>
    <property type="evidence" value="ECO:0007669"/>
    <property type="project" value="UniProtKB-UniRule"/>
</dbReference>
<dbReference type="HAMAP" id="MF_00235">
    <property type="entry name" value="Adenylate_kinase_Adk"/>
    <property type="match status" value="1"/>
</dbReference>
<dbReference type="GO" id="GO:0005524">
    <property type="term" value="F:ATP binding"/>
    <property type="evidence" value="ECO:0007669"/>
    <property type="project" value="InterPro"/>
</dbReference>
<feature type="binding site" evidence="7">
    <location>
        <begin position="175"/>
        <end position="178"/>
    </location>
    <ligand>
        <name>AMP</name>
        <dbReference type="ChEBI" id="CHEBI:456215"/>
    </ligand>
</feature>
<dbReference type="EMBL" id="CAJVPP010003202">
    <property type="protein sequence ID" value="CAG8623297.1"/>
    <property type="molecule type" value="Genomic_DNA"/>
</dbReference>
<dbReference type="Pfam" id="PF00406">
    <property type="entry name" value="ADK"/>
    <property type="match status" value="1"/>
</dbReference>
<evidence type="ECO:0000256" key="1">
    <source>
        <dbReference type="ARBA" id="ARBA00004305"/>
    </source>
</evidence>
<dbReference type="InterPro" id="IPR027417">
    <property type="entry name" value="P-loop_NTPase"/>
</dbReference>
<dbReference type="GO" id="GO:0005525">
    <property type="term" value="F:GTP binding"/>
    <property type="evidence" value="ECO:0007669"/>
    <property type="project" value="UniProtKB-KW"/>
</dbReference>
<evidence type="ECO:0000313" key="9">
    <source>
        <dbReference type="EMBL" id="CAG8623297.1"/>
    </source>
</evidence>
<gene>
    <name evidence="7" type="primary">ADK2</name>
    <name evidence="9" type="ORF">FMOSSE_LOCUS10102</name>
</gene>
<keyword evidence="10" id="KW-1185">Reference proteome</keyword>
<dbReference type="AlphaFoldDB" id="A0A9N9D1Z3"/>
<feature type="binding site" evidence="7">
    <location>
        <position position="250"/>
    </location>
    <ligand>
        <name>AMP</name>
        <dbReference type="ChEBI" id="CHEBI:456215"/>
    </ligand>
</feature>
<feature type="binding site" evidence="7">
    <location>
        <position position="182"/>
    </location>
    <ligand>
        <name>AMP</name>
        <dbReference type="ChEBI" id="CHEBI:456215"/>
    </ligand>
</feature>
<proteinExistence type="inferred from homology"/>
<feature type="binding site" evidence="7">
    <location>
        <position position="261"/>
    </location>
    <ligand>
        <name>AMP</name>
        <dbReference type="ChEBI" id="CHEBI:456215"/>
    </ligand>
</feature>
<comment type="subunit">
    <text evidence="7">Monomer.</text>
</comment>
<dbReference type="InterPro" id="IPR028586">
    <property type="entry name" value="AK3/Ak4_mitochondrial"/>
</dbReference>
<reference evidence="9" key="1">
    <citation type="submission" date="2021-06" db="EMBL/GenBank/DDBJ databases">
        <authorList>
            <person name="Kallberg Y."/>
            <person name="Tangrot J."/>
            <person name="Rosling A."/>
        </authorList>
    </citation>
    <scope>NUCLEOTIDE SEQUENCE</scope>
    <source>
        <strain evidence="9">87-6 pot B 2015</strain>
    </source>
</reference>
<feature type="binding site" evidence="7">
    <location>
        <position position="112"/>
    </location>
    <ligand>
        <name>AMP</name>
        <dbReference type="ChEBI" id="CHEBI:456215"/>
    </ligand>
</feature>
<evidence type="ECO:0000259" key="8">
    <source>
        <dbReference type="Pfam" id="PF05191"/>
    </source>
</evidence>
<dbReference type="GO" id="GO:0005759">
    <property type="term" value="C:mitochondrial matrix"/>
    <property type="evidence" value="ECO:0007669"/>
    <property type="project" value="UniProtKB-SubCell"/>
</dbReference>
<evidence type="ECO:0000313" key="10">
    <source>
        <dbReference type="Proteomes" id="UP000789375"/>
    </source>
</evidence>
<comment type="domain">
    <text evidence="7">Consists of three domains, a large central CORE domain and two small peripheral domains, NMPbind and LID, which undergo movements during catalysis. The LID domain closes over the site of phosphoryl transfer upon GTP binding. Assembling and dissambling the active center during each catalytic cycle provides an effective means to prevent GTP hydrolysis.</text>
</comment>
<keyword evidence="4 7" id="KW-0418">Kinase</keyword>
<dbReference type="Gene3D" id="3.40.50.300">
    <property type="entry name" value="P-loop containing nucleotide triphosphate hydrolases"/>
    <property type="match status" value="1"/>
</dbReference>
<comment type="caution">
    <text evidence="7">Lacks conserved residue(s) required for the propagation of feature annotation.</text>
</comment>
<evidence type="ECO:0000256" key="3">
    <source>
        <dbReference type="ARBA" id="ARBA00022741"/>
    </source>
</evidence>
<feature type="binding site" evidence="7">
    <location>
        <position position="107"/>
    </location>
    <ligand>
        <name>AMP</name>
        <dbReference type="ChEBI" id="CHEBI:456215"/>
    </ligand>
</feature>
<name>A0A9N9D1Z3_FUNMO</name>
<dbReference type="CDD" id="cd01428">
    <property type="entry name" value="ADK"/>
    <property type="match status" value="1"/>
</dbReference>
<keyword evidence="2 7" id="KW-0808">Transferase</keyword>
<feature type="domain" description="Adenylate kinase active site lid" evidence="8">
    <location>
        <begin position="217"/>
        <end position="252"/>
    </location>
</feature>
<sequence length="332" mass="37703">MCTISGNYAYDFGHFSKQTVVGPILTLKNLLKKPQTAGHITRLTTVINRHDFHNKTRQFHGSAFVKYASPTTEELPMRILLLGSPGAGKGTQSSRIQKSFNISAITSGDLLRQNIANGTRVGKIAAKHMECGGLGRQNMKMWKTSFTAYVPDNIMIELITDELQRFNRQNWLLDGFPRTINQATSLDDNLSLSGQPLNLVINLHVPEEVILQRIMDRWVHVPSGRIYNQSYNPPRIPGLDDITGEKLTKRADDNPETFKIRLQKHHELTDPLLEYYDKQNILITCTGRTSDEIYPQIESELISRYSGGKIIHHENRVVDIRDDDLVVNEEKL</sequence>
<accession>A0A9N9D1Z3</accession>
<evidence type="ECO:0000256" key="6">
    <source>
        <dbReference type="ARBA" id="ARBA00023134"/>
    </source>
</evidence>
<evidence type="ECO:0000256" key="7">
    <source>
        <dbReference type="HAMAP-Rule" id="MF_03169"/>
    </source>
</evidence>
<dbReference type="GO" id="GO:0004017">
    <property type="term" value="F:AMP kinase activity"/>
    <property type="evidence" value="ECO:0007669"/>
    <property type="project" value="InterPro"/>
</dbReference>
<dbReference type="InterPro" id="IPR007862">
    <property type="entry name" value="Adenylate_kinase_lid-dom"/>
</dbReference>
<feature type="binding site" evidence="7">
    <location>
        <begin position="226"/>
        <end position="227"/>
    </location>
    <ligand>
        <name>GTP</name>
        <dbReference type="ChEBI" id="CHEBI:37565"/>
    </ligand>
</feature>
<keyword evidence="6 7" id="KW-0342">GTP-binding</keyword>
<evidence type="ECO:0000256" key="2">
    <source>
        <dbReference type="ARBA" id="ARBA00022679"/>
    </source>
</evidence>
<feature type="region of interest" description="LID" evidence="7">
    <location>
        <begin position="216"/>
        <end position="253"/>
    </location>
</feature>
<dbReference type="GO" id="GO:0046041">
    <property type="term" value="P:ITP metabolic process"/>
    <property type="evidence" value="ECO:0007669"/>
    <property type="project" value="UniProtKB-UniRule"/>
</dbReference>
<organism evidence="9 10">
    <name type="scientific">Funneliformis mosseae</name>
    <name type="common">Endomycorrhizal fungus</name>
    <name type="synonym">Glomus mosseae</name>
    <dbReference type="NCBI Taxonomy" id="27381"/>
    <lineage>
        <taxon>Eukaryota</taxon>
        <taxon>Fungi</taxon>
        <taxon>Fungi incertae sedis</taxon>
        <taxon>Mucoromycota</taxon>
        <taxon>Glomeromycotina</taxon>
        <taxon>Glomeromycetes</taxon>
        <taxon>Glomerales</taxon>
        <taxon>Glomeraceae</taxon>
        <taxon>Funneliformis</taxon>
    </lineage>
</organism>
<feature type="binding site" evidence="7">
    <location>
        <begin position="86"/>
        <end position="91"/>
    </location>
    <ligand>
        <name>GTP</name>
        <dbReference type="ChEBI" id="CHEBI:37565"/>
    </ligand>
</feature>
<dbReference type="InterPro" id="IPR000850">
    <property type="entry name" value="Adenylat/UMP-CMP_kin"/>
</dbReference>